<comment type="caution">
    <text evidence="3">The sequence shown here is derived from an EMBL/GenBank/DDBJ whole genome shotgun (WGS) entry which is preliminary data.</text>
</comment>
<dbReference type="SUPFAM" id="SSF56784">
    <property type="entry name" value="HAD-like"/>
    <property type="match status" value="1"/>
</dbReference>
<keyword evidence="4" id="KW-1185">Reference proteome</keyword>
<evidence type="ECO:0008006" key="5">
    <source>
        <dbReference type="Google" id="ProtNLM"/>
    </source>
</evidence>
<organism evidence="3 4">
    <name type="scientific">Pseudonocardia xishanensis</name>
    <dbReference type="NCBI Taxonomy" id="630995"/>
    <lineage>
        <taxon>Bacteria</taxon>
        <taxon>Bacillati</taxon>
        <taxon>Actinomycetota</taxon>
        <taxon>Actinomycetes</taxon>
        <taxon>Pseudonocardiales</taxon>
        <taxon>Pseudonocardiaceae</taxon>
        <taxon>Pseudonocardia</taxon>
    </lineage>
</organism>
<dbReference type="InterPro" id="IPR023214">
    <property type="entry name" value="HAD_sf"/>
</dbReference>
<dbReference type="PANTHER" id="PTHR43316:SF3">
    <property type="entry name" value="HALOACID DEHALOGENASE, TYPE II (AFU_ORTHOLOGUE AFUA_2G07750)-RELATED"/>
    <property type="match status" value="1"/>
</dbReference>
<dbReference type="InterPro" id="IPR023198">
    <property type="entry name" value="PGP-like_dom2"/>
</dbReference>
<protein>
    <recommendedName>
        <fullName evidence="5">2-haloacid dehalogenase</fullName>
    </recommendedName>
</protein>
<dbReference type="Pfam" id="PF00702">
    <property type="entry name" value="Hydrolase"/>
    <property type="match status" value="1"/>
</dbReference>
<dbReference type="PANTHER" id="PTHR43316">
    <property type="entry name" value="HYDROLASE, HALOACID DELAHOGENASE-RELATED"/>
    <property type="match status" value="1"/>
</dbReference>
<sequence>MAIGLGGATRRSWGSSRTSAPARGRARTRPEPPDPADPTDPAERPRRPRAVLVDVYGTLLHVEALRRRFLDVGRPEHEYDLVLARALRDSTGLALAGTPASFAEVLGEAVRAVAGPTVSDDAVDHVVSGMHDLPRHPDAEPALAVLARSRIPAWAMAQGSGAHTTGALDGNGLRSFLRGTVATDDLTAVPPQREAYRLACAAARIEPSTTAFVSSQPYLVHGAMRAGLVGALVLRGDARRPATLPAPHACGTTLVTAVEALLALPA</sequence>
<proteinExistence type="predicted"/>
<dbReference type="EMBL" id="BAABGT010000012">
    <property type="protein sequence ID" value="GAA4537560.1"/>
    <property type="molecule type" value="Genomic_DNA"/>
</dbReference>
<feature type="region of interest" description="Disordered" evidence="2">
    <location>
        <begin position="1"/>
        <end position="48"/>
    </location>
</feature>
<dbReference type="Proteomes" id="UP001501598">
    <property type="component" value="Unassembled WGS sequence"/>
</dbReference>
<reference evidence="4" key="1">
    <citation type="journal article" date="2019" name="Int. J. Syst. Evol. Microbiol.">
        <title>The Global Catalogue of Microorganisms (GCM) 10K type strain sequencing project: providing services to taxonomists for standard genome sequencing and annotation.</title>
        <authorList>
            <consortium name="The Broad Institute Genomics Platform"/>
            <consortium name="The Broad Institute Genome Sequencing Center for Infectious Disease"/>
            <person name="Wu L."/>
            <person name="Ma J."/>
        </authorList>
    </citation>
    <scope>NUCLEOTIDE SEQUENCE [LARGE SCALE GENOMIC DNA]</scope>
    <source>
        <strain evidence="4">JCM 17906</strain>
    </source>
</reference>
<dbReference type="Gene3D" id="3.40.50.1000">
    <property type="entry name" value="HAD superfamily/HAD-like"/>
    <property type="match status" value="1"/>
</dbReference>
<name>A0ABP8RG11_9PSEU</name>
<evidence type="ECO:0000256" key="1">
    <source>
        <dbReference type="ARBA" id="ARBA00022801"/>
    </source>
</evidence>
<dbReference type="InterPro" id="IPR036412">
    <property type="entry name" value="HAD-like_sf"/>
</dbReference>
<evidence type="ECO:0000313" key="4">
    <source>
        <dbReference type="Proteomes" id="UP001501598"/>
    </source>
</evidence>
<dbReference type="Gene3D" id="1.10.150.240">
    <property type="entry name" value="Putative phosphatase, domain 2"/>
    <property type="match status" value="1"/>
</dbReference>
<evidence type="ECO:0000313" key="3">
    <source>
        <dbReference type="EMBL" id="GAA4537560.1"/>
    </source>
</evidence>
<dbReference type="InterPro" id="IPR051540">
    <property type="entry name" value="S-2-haloacid_dehalogenase"/>
</dbReference>
<keyword evidence="1" id="KW-0378">Hydrolase</keyword>
<gene>
    <name evidence="3" type="ORF">GCM10023175_06280</name>
</gene>
<accession>A0ABP8RG11</accession>
<dbReference type="RefSeq" id="WP_345412441.1">
    <property type="nucleotide sequence ID" value="NZ_BAABGT010000012.1"/>
</dbReference>
<evidence type="ECO:0000256" key="2">
    <source>
        <dbReference type="SAM" id="MobiDB-lite"/>
    </source>
</evidence>